<organism evidence="2">
    <name type="scientific">bioreactor metagenome</name>
    <dbReference type="NCBI Taxonomy" id="1076179"/>
    <lineage>
        <taxon>unclassified sequences</taxon>
        <taxon>metagenomes</taxon>
        <taxon>ecological metagenomes</taxon>
    </lineage>
</organism>
<protein>
    <submittedName>
        <fullName evidence="2">Uncharacterized protein</fullName>
    </submittedName>
</protein>
<accession>A0A644XJ68</accession>
<evidence type="ECO:0000313" key="2">
    <source>
        <dbReference type="EMBL" id="MPM14263.1"/>
    </source>
</evidence>
<feature type="region of interest" description="Disordered" evidence="1">
    <location>
        <begin position="102"/>
        <end position="126"/>
    </location>
</feature>
<comment type="caution">
    <text evidence="2">The sequence shown here is derived from an EMBL/GenBank/DDBJ whole genome shotgun (WGS) entry which is preliminary data.</text>
</comment>
<proteinExistence type="predicted"/>
<reference evidence="2" key="1">
    <citation type="submission" date="2019-08" db="EMBL/GenBank/DDBJ databases">
        <authorList>
            <person name="Kucharzyk K."/>
            <person name="Murdoch R.W."/>
            <person name="Higgins S."/>
            <person name="Loffler F."/>
        </authorList>
    </citation>
    <scope>NUCLEOTIDE SEQUENCE</scope>
</reference>
<dbReference type="EMBL" id="VSSQ01002250">
    <property type="protein sequence ID" value="MPM14263.1"/>
    <property type="molecule type" value="Genomic_DNA"/>
</dbReference>
<evidence type="ECO:0000256" key="1">
    <source>
        <dbReference type="SAM" id="MobiDB-lite"/>
    </source>
</evidence>
<dbReference type="AlphaFoldDB" id="A0A644XJ68"/>
<gene>
    <name evidence="2" type="ORF">SDC9_60625</name>
</gene>
<name>A0A644XJ68_9ZZZZ</name>
<sequence length="126" mass="14161">MQHIVNRLIQGQRRADVLKQQAGRCPVKQQVCPRTIPAQQNQAHIISAEPVGLLRRQSKVSAQHPGCPCYEQRPAPELLPYGQLSQLLYVLRDDVVCHESLSNVPIRPDPRKKSCAAPSDRRCRPA</sequence>